<feature type="region of interest" description="Disordered" evidence="1">
    <location>
        <begin position="108"/>
        <end position="142"/>
    </location>
</feature>
<sequence>MHSCSLYIDAPPRATSPLLTASPAIGEHCAIHDQVLCKQPHYATTGTTVVLLNTGRSPLAPIAKRVFEVRPCIGIAAPGVLLCLPILDVAAGATAAVPTTIPVRPRGDAAGPVGRITSERGGVHNDRVGERDVGGGQGDPPGYDAHAAAEAHLAGDVG</sequence>
<dbReference type="AlphaFoldDB" id="A0A0A9GXN6"/>
<evidence type="ECO:0000256" key="1">
    <source>
        <dbReference type="SAM" id="MobiDB-lite"/>
    </source>
</evidence>
<feature type="compositionally biased region" description="Basic and acidic residues" evidence="1">
    <location>
        <begin position="117"/>
        <end position="133"/>
    </location>
</feature>
<dbReference type="EMBL" id="GBRH01168614">
    <property type="protein sequence ID" value="JAE29282.1"/>
    <property type="molecule type" value="Transcribed_RNA"/>
</dbReference>
<name>A0A0A9GXN6_ARUDO</name>
<evidence type="ECO:0000313" key="2">
    <source>
        <dbReference type="EMBL" id="JAE29282.1"/>
    </source>
</evidence>
<proteinExistence type="predicted"/>
<reference evidence="2" key="2">
    <citation type="journal article" date="2015" name="Data Brief">
        <title>Shoot transcriptome of the giant reed, Arundo donax.</title>
        <authorList>
            <person name="Barrero R.A."/>
            <person name="Guerrero F.D."/>
            <person name="Moolhuijzen P."/>
            <person name="Goolsby J.A."/>
            <person name="Tidwell J."/>
            <person name="Bellgard S.E."/>
            <person name="Bellgard M.I."/>
        </authorList>
    </citation>
    <scope>NUCLEOTIDE SEQUENCE</scope>
    <source>
        <tissue evidence="2">Shoot tissue taken approximately 20 cm above the soil surface</tissue>
    </source>
</reference>
<organism evidence="2">
    <name type="scientific">Arundo donax</name>
    <name type="common">Giant reed</name>
    <name type="synonym">Donax arundinaceus</name>
    <dbReference type="NCBI Taxonomy" id="35708"/>
    <lineage>
        <taxon>Eukaryota</taxon>
        <taxon>Viridiplantae</taxon>
        <taxon>Streptophyta</taxon>
        <taxon>Embryophyta</taxon>
        <taxon>Tracheophyta</taxon>
        <taxon>Spermatophyta</taxon>
        <taxon>Magnoliopsida</taxon>
        <taxon>Liliopsida</taxon>
        <taxon>Poales</taxon>
        <taxon>Poaceae</taxon>
        <taxon>PACMAD clade</taxon>
        <taxon>Arundinoideae</taxon>
        <taxon>Arundineae</taxon>
        <taxon>Arundo</taxon>
    </lineage>
</organism>
<protein>
    <submittedName>
        <fullName evidence="2">Uncharacterized protein</fullName>
    </submittedName>
</protein>
<accession>A0A0A9GXN6</accession>
<reference evidence="2" key="1">
    <citation type="submission" date="2014-09" db="EMBL/GenBank/DDBJ databases">
        <authorList>
            <person name="Magalhaes I.L.F."/>
            <person name="Oliveira U."/>
            <person name="Santos F.R."/>
            <person name="Vidigal T.H.D.A."/>
            <person name="Brescovit A.D."/>
            <person name="Santos A.J."/>
        </authorList>
    </citation>
    <scope>NUCLEOTIDE SEQUENCE</scope>
    <source>
        <tissue evidence="2">Shoot tissue taken approximately 20 cm above the soil surface</tissue>
    </source>
</reference>